<dbReference type="RefSeq" id="WP_135993395.1">
    <property type="nucleotide sequence ID" value="NZ_CBFGDC010000013.1"/>
</dbReference>
<dbReference type="SUPFAM" id="SSF82714">
    <property type="entry name" value="Multidrug efflux transporter AcrB TolC docking domain, DN and DC subdomains"/>
    <property type="match status" value="2"/>
</dbReference>
<dbReference type="Gene3D" id="3.30.70.1440">
    <property type="entry name" value="Multidrug efflux transporter AcrB pore domain"/>
    <property type="match status" value="1"/>
</dbReference>
<dbReference type="InterPro" id="IPR001036">
    <property type="entry name" value="Acrflvin-R"/>
</dbReference>
<dbReference type="SUPFAM" id="SSF82866">
    <property type="entry name" value="Multidrug efflux transporter AcrB transmembrane domain"/>
    <property type="match status" value="2"/>
</dbReference>
<keyword evidence="4" id="KW-1003">Cell membrane</keyword>
<evidence type="ECO:0000256" key="6">
    <source>
        <dbReference type="ARBA" id="ARBA00022692"/>
    </source>
</evidence>
<sequence>MNLKFFIDRPVLSIVISVTIVLLGFVGLATLPVEQYPDIAPPTVNVWANYPGANAETVQKSVVIPLEEAINGVEGMTYVTSEASNDGSASLMIYFRQGTDPDMAAVNVQNRVATAQSLLPAEVVQIGITTEKQQNAELKTFALYDPEGRYSKQFLNNYIKINVEPRIKRVQGVGKVQLFGSQYSMRLWLKPDRMAQFKLIPEDIATLLAGQNIEAATGSFGENHDNANVYTMKYRGRFTTAEQFGDIVVKSLPNGDILRLKDIADIELGDEDYNFENIINGKPAAMMTIYQTAGSNASAVINEIDRVLEECSNDLPKGLEFVTMSDTNRFLYASIREVGWALAVSILLVVLVVYLFLQDFKATLIPTVAIFVSVIGTFGFMAVAGFSVNLLTLFALVLAIGTVVDNAIIVIEAVQSKFDSGYKSSYMATNDAMGGITSAIVVSTIIFMAVFIPTSMMGGTSGTFYKQFGITMAVAVGLSAVNALTLSPALCALMMRPADGDKGFSAKVRKAYDAAFKVLVERYKNGVLFFIRRPVMAFAVLGLGIGLLVWLMRITPSGFVPDEDTGTVMVSLNTKPGTSAKKTLQIINDFDRQLSGIQGVDYRDGVGGFSFSGSGPTSGIFFLSLKHWDERKDPSESAGAIMGQIYALADSVPDVEFFVTTPPMIPGYGMSNGFDLYLQDKAGGDLNSFKAVAEEFVDELNRRPEIERAYSAFDTRYPQYWVDIDAAQCERVGITPAQVLSTMAGYFGGNYASNFNRFNKLYRVMLQADPATRVTPESVKHFYVRTGNGEMAPLSQFVTLTKTYGPQSISRFNLYNSIAVNGTPAAGYSSGDALRAVAETAEKVLPRNYGYELGGISREESATGNNAIIIFAICATLVFLILAGLYESLLLPLVVIISIPCGLMGSFLFAKLFGLENNIYLQTGLIMLIGLLAKTAILITEYAGERRNSGMTLKQAAVGAAKARLRPILMTALTMIFGMLPLMFATGVGANGNSTLGTGAVGGMVVGTLTLLFLVPALWMVFQKIQERFSPVEPKNPDWALSAELERVSNLKNQNKEDEK</sequence>
<gene>
    <name evidence="10" type="ORF">E5333_08775</name>
</gene>
<dbReference type="FunFam" id="3.30.70.1430:FF:000001">
    <property type="entry name" value="Efflux pump membrane transporter"/>
    <property type="match status" value="1"/>
</dbReference>
<reference evidence="10 11" key="1">
    <citation type="submission" date="2019-04" db="EMBL/GenBank/DDBJ databases">
        <title>Microbes associate with the intestines of laboratory mice.</title>
        <authorList>
            <person name="Navarre W."/>
            <person name="Wong E."/>
            <person name="Huang K."/>
            <person name="Tropini C."/>
            <person name="Ng K."/>
            <person name="Yu B."/>
        </authorList>
    </citation>
    <scope>NUCLEOTIDE SEQUENCE [LARGE SCALE GENOMIC DNA]</scope>
    <source>
        <strain evidence="10 11">NM06_A21</strain>
    </source>
</reference>
<dbReference type="PANTHER" id="PTHR32063">
    <property type="match status" value="1"/>
</dbReference>
<comment type="subcellular location">
    <subcellularLocation>
        <location evidence="1">Cell inner membrane</location>
        <topology evidence="1">Multi-pass membrane protein</topology>
    </subcellularLocation>
</comment>
<evidence type="ECO:0000256" key="2">
    <source>
        <dbReference type="ARBA" id="ARBA00010942"/>
    </source>
</evidence>
<dbReference type="Gene3D" id="3.30.2090.10">
    <property type="entry name" value="Multidrug efflux transporter AcrB TolC docking domain, DN and DC subdomains"/>
    <property type="match status" value="2"/>
</dbReference>
<feature type="transmembrane region" description="Helical" evidence="9">
    <location>
        <begin position="472"/>
        <end position="495"/>
    </location>
</feature>
<evidence type="ECO:0000313" key="11">
    <source>
        <dbReference type="Proteomes" id="UP000306630"/>
    </source>
</evidence>
<dbReference type="GO" id="GO:0015562">
    <property type="term" value="F:efflux transmembrane transporter activity"/>
    <property type="evidence" value="ECO:0007669"/>
    <property type="project" value="InterPro"/>
</dbReference>
<evidence type="ECO:0000256" key="3">
    <source>
        <dbReference type="ARBA" id="ARBA00022448"/>
    </source>
</evidence>
<feature type="transmembrane region" description="Helical" evidence="9">
    <location>
        <begin position="390"/>
        <end position="411"/>
    </location>
</feature>
<feature type="transmembrane region" description="Helical" evidence="9">
    <location>
        <begin position="965"/>
        <end position="988"/>
    </location>
</feature>
<keyword evidence="6 9" id="KW-0812">Transmembrane</keyword>
<keyword evidence="8 9" id="KW-0472">Membrane</keyword>
<evidence type="ECO:0000313" key="10">
    <source>
        <dbReference type="EMBL" id="TGY73674.1"/>
    </source>
</evidence>
<dbReference type="InterPro" id="IPR027463">
    <property type="entry name" value="AcrB_DN_DC_subdom"/>
</dbReference>
<feature type="transmembrane region" description="Helical" evidence="9">
    <location>
        <begin position="919"/>
        <end position="944"/>
    </location>
</feature>
<protein>
    <submittedName>
        <fullName evidence="10">Efflux RND transporter permease subunit</fullName>
    </submittedName>
</protein>
<dbReference type="NCBIfam" id="TIGR00915">
    <property type="entry name" value="2A0602"/>
    <property type="match status" value="1"/>
</dbReference>
<dbReference type="GO" id="GO:0042910">
    <property type="term" value="F:xenobiotic transmembrane transporter activity"/>
    <property type="evidence" value="ECO:0007669"/>
    <property type="project" value="TreeGrafter"/>
</dbReference>
<dbReference type="PRINTS" id="PR00702">
    <property type="entry name" value="ACRIFLAVINRP"/>
</dbReference>
<keyword evidence="3" id="KW-0813">Transport</keyword>
<evidence type="ECO:0000256" key="4">
    <source>
        <dbReference type="ARBA" id="ARBA00022475"/>
    </source>
</evidence>
<dbReference type="Gene3D" id="3.30.70.1320">
    <property type="entry name" value="Multidrug efflux transporter AcrB pore domain like"/>
    <property type="match status" value="1"/>
</dbReference>
<feature type="transmembrane region" description="Helical" evidence="9">
    <location>
        <begin position="364"/>
        <end position="384"/>
    </location>
</feature>
<dbReference type="GO" id="GO:0009636">
    <property type="term" value="P:response to toxic substance"/>
    <property type="evidence" value="ECO:0007669"/>
    <property type="project" value="UniProtKB-ARBA"/>
</dbReference>
<dbReference type="GO" id="GO:0005886">
    <property type="term" value="C:plasma membrane"/>
    <property type="evidence" value="ECO:0007669"/>
    <property type="project" value="UniProtKB-SubCell"/>
</dbReference>
<dbReference type="Pfam" id="PF00873">
    <property type="entry name" value="ACR_tran"/>
    <property type="match status" value="1"/>
</dbReference>
<evidence type="ECO:0000256" key="5">
    <source>
        <dbReference type="ARBA" id="ARBA00022519"/>
    </source>
</evidence>
<evidence type="ECO:0000256" key="9">
    <source>
        <dbReference type="SAM" id="Phobius"/>
    </source>
</evidence>
<feature type="transmembrane region" description="Helical" evidence="9">
    <location>
        <begin position="338"/>
        <end position="357"/>
    </location>
</feature>
<dbReference type="Gene3D" id="3.30.70.1430">
    <property type="entry name" value="Multidrug efflux transporter AcrB pore domain"/>
    <property type="match status" value="2"/>
</dbReference>
<feature type="transmembrane region" description="Helical" evidence="9">
    <location>
        <begin position="1000"/>
        <end position="1022"/>
    </location>
</feature>
<organism evidence="10 11">
    <name type="scientific">Muribaculum intestinale</name>
    <dbReference type="NCBI Taxonomy" id="1796646"/>
    <lineage>
        <taxon>Bacteria</taxon>
        <taxon>Pseudomonadati</taxon>
        <taxon>Bacteroidota</taxon>
        <taxon>Bacteroidia</taxon>
        <taxon>Bacteroidales</taxon>
        <taxon>Muribaculaceae</taxon>
        <taxon>Muribaculum</taxon>
    </lineage>
</organism>
<dbReference type="Gene3D" id="1.20.1640.10">
    <property type="entry name" value="Multidrug efflux transporter AcrB transmembrane domain"/>
    <property type="match status" value="2"/>
</dbReference>
<comment type="caution">
    <text evidence="10">The sequence shown here is derived from an EMBL/GenBank/DDBJ whole genome shotgun (WGS) entry which is preliminary data.</text>
</comment>
<accession>A0A4S2FWH1</accession>
<feature type="transmembrane region" description="Helical" evidence="9">
    <location>
        <begin position="534"/>
        <end position="552"/>
    </location>
</feature>
<evidence type="ECO:0000256" key="1">
    <source>
        <dbReference type="ARBA" id="ARBA00004429"/>
    </source>
</evidence>
<comment type="similarity">
    <text evidence="2">Belongs to the resistance-nodulation-cell division (RND) (TC 2.A.6) family.</text>
</comment>
<dbReference type="PANTHER" id="PTHR32063:SF9">
    <property type="entry name" value="SIMILAR TO MULTIDRUG RESISTANCE PROTEIN MEXB"/>
    <property type="match status" value="1"/>
</dbReference>
<evidence type="ECO:0000256" key="8">
    <source>
        <dbReference type="ARBA" id="ARBA00023136"/>
    </source>
</evidence>
<dbReference type="AlphaFoldDB" id="A0A4S2FWH1"/>
<keyword evidence="7 9" id="KW-1133">Transmembrane helix</keyword>
<dbReference type="InterPro" id="IPR004764">
    <property type="entry name" value="MdtF-like"/>
</dbReference>
<proteinExistence type="inferred from homology"/>
<evidence type="ECO:0000256" key="7">
    <source>
        <dbReference type="ARBA" id="ARBA00022989"/>
    </source>
</evidence>
<feature type="transmembrane region" description="Helical" evidence="9">
    <location>
        <begin position="867"/>
        <end position="886"/>
    </location>
</feature>
<name>A0A4S2FWH1_9BACT</name>
<dbReference type="SUPFAM" id="SSF82693">
    <property type="entry name" value="Multidrug efflux transporter AcrB pore domain, PN1, PN2, PC1 and PC2 subdomains"/>
    <property type="match status" value="3"/>
</dbReference>
<keyword evidence="5" id="KW-0997">Cell inner membrane</keyword>
<dbReference type="EMBL" id="SRYD01000031">
    <property type="protein sequence ID" value="TGY73674.1"/>
    <property type="molecule type" value="Genomic_DNA"/>
</dbReference>
<feature type="transmembrane region" description="Helical" evidence="9">
    <location>
        <begin position="12"/>
        <end position="33"/>
    </location>
</feature>
<feature type="transmembrane region" description="Helical" evidence="9">
    <location>
        <begin position="893"/>
        <end position="913"/>
    </location>
</feature>
<dbReference type="Proteomes" id="UP000306630">
    <property type="component" value="Unassembled WGS sequence"/>
</dbReference>
<feature type="transmembrane region" description="Helical" evidence="9">
    <location>
        <begin position="432"/>
        <end position="452"/>
    </location>
</feature>